<proteinExistence type="predicted"/>
<dbReference type="SUPFAM" id="SSF52980">
    <property type="entry name" value="Restriction endonuclease-like"/>
    <property type="match status" value="1"/>
</dbReference>
<protein>
    <recommendedName>
        <fullName evidence="1">Putative restriction endonuclease domain-containing protein</fullName>
    </recommendedName>
</protein>
<dbReference type="Proteomes" id="UP000182811">
    <property type="component" value="Unassembled WGS sequence"/>
</dbReference>
<evidence type="ECO:0000313" key="2">
    <source>
        <dbReference type="EMBL" id="OIQ61450.1"/>
    </source>
</evidence>
<evidence type="ECO:0000313" key="3">
    <source>
        <dbReference type="Proteomes" id="UP000182811"/>
    </source>
</evidence>
<organism evidence="2 3">
    <name type="scientific">Neomoorella thermoacetica</name>
    <name type="common">Clostridium thermoaceticum</name>
    <dbReference type="NCBI Taxonomy" id="1525"/>
    <lineage>
        <taxon>Bacteria</taxon>
        <taxon>Bacillati</taxon>
        <taxon>Bacillota</taxon>
        <taxon>Clostridia</taxon>
        <taxon>Neomoorellales</taxon>
        <taxon>Neomoorellaceae</taxon>
        <taxon>Neomoorella</taxon>
    </lineage>
</organism>
<dbReference type="PANTHER" id="PTHR34107">
    <property type="entry name" value="SLL0198 PROTEIN-RELATED"/>
    <property type="match status" value="1"/>
</dbReference>
<dbReference type="Gene3D" id="3.90.1570.10">
    <property type="entry name" value="tt1808, chain A"/>
    <property type="match status" value="1"/>
</dbReference>
<dbReference type="InterPro" id="IPR008538">
    <property type="entry name" value="Uma2"/>
</dbReference>
<name>A0A1J5NRS0_NEOTH</name>
<sequence>MGIYQEEMIIPIKDSYTYDDYARLPEGAPFQLIGGKLVMTPAPGTYHQIILMRLIEKLLFFLAGKDLGILFTAPVDVFLEEKETYQPDIIFIAKDRMHIIETTKIKGAPDLVIEILSPSTGYYDLKKKARVYARCGVKEYWIVDPEDKSIDVFQPQDGNFVLVNHVEGSGQAKSLFLKGFAVEAREIFAPLQ</sequence>
<evidence type="ECO:0000259" key="1">
    <source>
        <dbReference type="Pfam" id="PF05685"/>
    </source>
</evidence>
<feature type="domain" description="Putative restriction endonuclease" evidence="1">
    <location>
        <begin position="19"/>
        <end position="181"/>
    </location>
</feature>
<dbReference type="CDD" id="cd06260">
    <property type="entry name" value="DUF820-like"/>
    <property type="match status" value="1"/>
</dbReference>
<comment type="caution">
    <text evidence="2">The sequence shown here is derived from an EMBL/GenBank/DDBJ whole genome shotgun (WGS) entry which is preliminary data.</text>
</comment>
<dbReference type="InterPro" id="IPR011335">
    <property type="entry name" value="Restrct_endonuc-II-like"/>
</dbReference>
<reference evidence="2 3" key="1">
    <citation type="submission" date="2016-08" db="EMBL/GenBank/DDBJ databases">
        <title>Genome-based comparison of Moorella thermoacetic strains.</title>
        <authorList>
            <person name="Poehlein A."/>
            <person name="Bengelsdorf F.R."/>
            <person name="Esser C."/>
            <person name="Duerre P."/>
            <person name="Daniel R."/>
        </authorList>
    </citation>
    <scope>NUCLEOTIDE SEQUENCE [LARGE SCALE GENOMIC DNA]</scope>
    <source>
        <strain evidence="2 3">DSM 21394</strain>
    </source>
</reference>
<accession>A0A1J5NRS0</accession>
<dbReference type="AlphaFoldDB" id="A0A1J5NRS0"/>
<dbReference type="Pfam" id="PF05685">
    <property type="entry name" value="Uma2"/>
    <property type="match status" value="1"/>
</dbReference>
<dbReference type="InterPro" id="IPR012296">
    <property type="entry name" value="Nuclease_put_TT1808"/>
</dbReference>
<dbReference type="PANTHER" id="PTHR34107:SF4">
    <property type="entry name" value="SLL1222 PROTEIN"/>
    <property type="match status" value="1"/>
</dbReference>
<gene>
    <name evidence="2" type="ORF">MOTE_00130</name>
</gene>
<dbReference type="EMBL" id="MDDC01000001">
    <property type="protein sequence ID" value="OIQ61450.1"/>
    <property type="molecule type" value="Genomic_DNA"/>
</dbReference>